<proteinExistence type="predicted"/>
<evidence type="ECO:0000313" key="2">
    <source>
        <dbReference type="Proteomes" id="UP000270927"/>
    </source>
</evidence>
<dbReference type="AlphaFoldDB" id="A0A3N2QD21"/>
<protein>
    <submittedName>
        <fullName evidence="1">Uncharacterized protein</fullName>
    </submittedName>
</protein>
<dbReference type="Proteomes" id="UP000270927">
    <property type="component" value="Unassembled WGS sequence"/>
</dbReference>
<comment type="caution">
    <text evidence="1">The sequence shown here is derived from an EMBL/GenBank/DDBJ whole genome shotgun (WGS) entry which is preliminary data.</text>
</comment>
<dbReference type="RefSeq" id="WP_123662330.1">
    <property type="nucleotide sequence ID" value="NZ_RARA01000016.1"/>
</dbReference>
<name>A0A3N2QD21_9BACT</name>
<reference evidence="1 2" key="1">
    <citation type="submission" date="2018-09" db="EMBL/GenBank/DDBJ databases">
        <title>Comparative Genomics of Wolbachia-Cardinium Dual Endosymbiosis in a Plant-Parasitic Nematode.</title>
        <authorList>
            <person name="Brown A.M.V."/>
            <person name="Wasala S.K."/>
            <person name="Howe D.K."/>
            <person name="Peetz A.B."/>
            <person name="Zasada I.A."/>
            <person name="Denver D.R."/>
        </authorList>
    </citation>
    <scope>NUCLEOTIDE SEQUENCE [LARGE SCALE GENOMIC DNA]</scope>
    <source>
        <strain evidence="1 2">Pp_1</strain>
    </source>
</reference>
<sequence length="65" mass="6981">MEIIIIATGIIGLTSAIHLTKSGFVSNFPCQEQPSCAFPSSNFLEICLFNQKINPKNQAAAVSIL</sequence>
<keyword evidence="2" id="KW-1185">Reference proteome</keyword>
<organism evidence="1 2">
    <name type="scientific">Candidatus Cardinium hertigii</name>
    <dbReference type="NCBI Taxonomy" id="247481"/>
    <lineage>
        <taxon>Bacteria</taxon>
        <taxon>Pseudomonadati</taxon>
        <taxon>Bacteroidota</taxon>
        <taxon>Cytophagia</taxon>
        <taxon>Cytophagales</taxon>
        <taxon>Amoebophilaceae</taxon>
        <taxon>Candidatus Cardinium</taxon>
    </lineage>
</organism>
<gene>
    <name evidence="1" type="ORF">EDM02_00940</name>
</gene>
<evidence type="ECO:0000313" key="1">
    <source>
        <dbReference type="EMBL" id="ROT47723.1"/>
    </source>
</evidence>
<dbReference type="EMBL" id="RARA01000016">
    <property type="protein sequence ID" value="ROT47723.1"/>
    <property type="molecule type" value="Genomic_DNA"/>
</dbReference>
<accession>A0A3N2QD21</accession>